<protein>
    <submittedName>
        <fullName evidence="1">Uncharacterized protein</fullName>
    </submittedName>
</protein>
<dbReference type="AlphaFoldDB" id="A0A399EJS4"/>
<gene>
    <name evidence="1" type="ORF">Mlute_01908</name>
</gene>
<dbReference type="Proteomes" id="UP000265800">
    <property type="component" value="Unassembled WGS sequence"/>
</dbReference>
<keyword evidence="2" id="KW-1185">Reference proteome</keyword>
<dbReference type="EMBL" id="QWKZ01000062">
    <property type="protein sequence ID" value="RIH84375.1"/>
    <property type="molecule type" value="Genomic_DNA"/>
</dbReference>
<reference evidence="1 2" key="1">
    <citation type="submission" date="2018-08" db="EMBL/GenBank/DDBJ databases">
        <title>Meiothermus luteus KCTC 52599 genome sequencing project.</title>
        <authorList>
            <person name="Da Costa M.S."/>
            <person name="Albuquerque L."/>
            <person name="Raposo P."/>
            <person name="Froufe H.J.C."/>
            <person name="Barroso C.S."/>
            <person name="Egas C."/>
        </authorList>
    </citation>
    <scope>NUCLEOTIDE SEQUENCE [LARGE SCALE GENOMIC DNA]</scope>
    <source>
        <strain evidence="1 2">KCTC 52599</strain>
    </source>
</reference>
<evidence type="ECO:0000313" key="1">
    <source>
        <dbReference type="EMBL" id="RIH84375.1"/>
    </source>
</evidence>
<sequence>MRPVLFLLPLLLSASAQHLEAQGVMDLPDKAVVSQFGENQLLEFRPRPDGSPRDYLVYGLTRRAATPGEELRPLLGRDPVPTAPVPVRLRTDMIRTATVEYQLERVAYLRVRFTVSGVERAGLYRNGRLVAGAYNGIASNFFYGLAWAGSFGLISLFGFPTTTSETYYHERIPVSSTAEPITLSMDGGGYCPAASSPYRTLTINPANLRAGYLYDLEARFWCEGGATGMRAEFYQQRPDYIGWRVYLDGRLVRDPHNAPLAREFVPTPHPDYSRYGRARPLEVHSLPSLASTTITILAPGDDWIDPLRNPGWVVIRDNGQYILAQVESGSAVVNQRHISWVAPPNARVTSYQENTEIVRVNNQTYRCDLNAGPEPYCEPIDNFQEIERTVPQYGLTEEGVGTLYTVPDLRLRSLATCTPLESPEVGVILGYNCGPYGNVD</sequence>
<proteinExistence type="predicted"/>
<comment type="caution">
    <text evidence="1">The sequence shown here is derived from an EMBL/GenBank/DDBJ whole genome shotgun (WGS) entry which is preliminary data.</text>
</comment>
<dbReference type="OrthoDB" id="34252at2"/>
<name>A0A399EJS4_9DEIN</name>
<organism evidence="1 2">
    <name type="scientific">Meiothermus luteus</name>
    <dbReference type="NCBI Taxonomy" id="2026184"/>
    <lineage>
        <taxon>Bacteria</taxon>
        <taxon>Thermotogati</taxon>
        <taxon>Deinococcota</taxon>
        <taxon>Deinococci</taxon>
        <taxon>Thermales</taxon>
        <taxon>Thermaceae</taxon>
        <taxon>Meiothermus</taxon>
    </lineage>
</organism>
<accession>A0A399EJS4</accession>
<evidence type="ECO:0000313" key="2">
    <source>
        <dbReference type="Proteomes" id="UP000265800"/>
    </source>
</evidence>
<dbReference type="RefSeq" id="WP_147371063.1">
    <property type="nucleotide sequence ID" value="NZ_QWKZ01000062.1"/>
</dbReference>